<evidence type="ECO:0000256" key="1">
    <source>
        <dbReference type="SAM" id="MobiDB-lite"/>
    </source>
</evidence>
<protein>
    <submittedName>
        <fullName evidence="3">Reverse transcriptase domain-containing protein</fullName>
    </submittedName>
</protein>
<name>A0A0K0DPT2_ANGCA</name>
<dbReference type="WBParaSite" id="ACAC_0001377101-mRNA-1">
    <property type="protein sequence ID" value="ACAC_0001377101-mRNA-1"/>
    <property type="gene ID" value="ACAC_0001377101"/>
</dbReference>
<evidence type="ECO:0000313" key="3">
    <source>
        <dbReference type="WBParaSite" id="ACAC_0001377101-mRNA-1"/>
    </source>
</evidence>
<feature type="compositionally biased region" description="Acidic residues" evidence="1">
    <location>
        <begin position="347"/>
        <end position="356"/>
    </location>
</feature>
<dbReference type="Proteomes" id="UP000035642">
    <property type="component" value="Unassembled WGS sequence"/>
</dbReference>
<proteinExistence type="predicted"/>
<organism evidence="2 3">
    <name type="scientific">Angiostrongylus cantonensis</name>
    <name type="common">Rat lungworm</name>
    <dbReference type="NCBI Taxonomy" id="6313"/>
    <lineage>
        <taxon>Eukaryota</taxon>
        <taxon>Metazoa</taxon>
        <taxon>Ecdysozoa</taxon>
        <taxon>Nematoda</taxon>
        <taxon>Chromadorea</taxon>
        <taxon>Rhabditida</taxon>
        <taxon>Rhabditina</taxon>
        <taxon>Rhabditomorpha</taxon>
        <taxon>Strongyloidea</taxon>
        <taxon>Metastrongylidae</taxon>
        <taxon>Angiostrongylus</taxon>
    </lineage>
</organism>
<sequence length="356" mass="40332">MSELQIYTNHHRPRTKKGELLASLLSEITTFSNDVAALELSTVDHNKEKMHGEFISVLEGDLIAYMELIEREEASAREKNLDSQCRFSAVLKRRAMLETVYSEREIEHAKLLVESKDFDTQIEAFTTLCTPSKPAGAPTKMALEWDNMGLKIDGRQLHQLRIADDIVLITPDISQAERMLADFDKACGEIGPRLNLKKTMFMKFRLPHSRSTERSLSVIEPAVARTMLGVSRFTQVRDGIRSSDMRQRSKVNDAGLYAKQSENKKEDSLFSSLSDFTDTEKWSASEKYIASRFPNDIFLKPSPSVGQNESVSAEVSAFDQTVDDQSIWSPAQSCKQRNENDVMDMTTETDLDQSVW</sequence>
<reference evidence="3" key="2">
    <citation type="submission" date="2017-02" db="UniProtKB">
        <authorList>
            <consortium name="WormBaseParasite"/>
        </authorList>
    </citation>
    <scope>IDENTIFICATION</scope>
</reference>
<feature type="region of interest" description="Disordered" evidence="1">
    <location>
        <begin position="327"/>
        <end position="356"/>
    </location>
</feature>
<evidence type="ECO:0000313" key="2">
    <source>
        <dbReference type="Proteomes" id="UP000035642"/>
    </source>
</evidence>
<accession>A0A0K0DPT2</accession>
<reference evidence="2" key="1">
    <citation type="submission" date="2012-09" db="EMBL/GenBank/DDBJ databases">
        <authorList>
            <person name="Martin A.A."/>
        </authorList>
    </citation>
    <scope>NUCLEOTIDE SEQUENCE</scope>
</reference>
<keyword evidence="2" id="KW-1185">Reference proteome</keyword>
<dbReference type="AlphaFoldDB" id="A0A0K0DPT2"/>